<keyword evidence="5 10" id="KW-0347">Helicase</keyword>
<dbReference type="GO" id="GO:0005524">
    <property type="term" value="F:ATP binding"/>
    <property type="evidence" value="ECO:0007669"/>
    <property type="project" value="UniProtKB-UniRule"/>
</dbReference>
<evidence type="ECO:0000256" key="4">
    <source>
        <dbReference type="ARBA" id="ARBA00022801"/>
    </source>
</evidence>
<comment type="caution">
    <text evidence="13">The sequence shown here is derived from an EMBL/GenBank/DDBJ whole genome shotgun (WGS) entry which is preliminary data.</text>
</comment>
<dbReference type="InterPro" id="IPR013986">
    <property type="entry name" value="DExx_box_DNA_helicase_dom_sf"/>
</dbReference>
<reference evidence="13 14" key="1">
    <citation type="journal article" date="2014" name="BMC Genomics">
        <title>Genome based analysis of type-I polyketide synthase and nonribosomal peptide synthetase gene clusters in seven strains of five representative Nocardia species.</title>
        <authorList>
            <person name="Komaki H."/>
            <person name="Ichikawa N."/>
            <person name="Hosoyama A."/>
            <person name="Takahashi-Nakaguchi A."/>
            <person name="Matsuzawa T."/>
            <person name="Suzuki K."/>
            <person name="Fujita N."/>
            <person name="Gonoi T."/>
        </authorList>
    </citation>
    <scope>NUCLEOTIDE SEQUENCE [LARGE SCALE GENOMIC DNA]</scope>
    <source>
        <strain evidence="13 14">NBRC 15531</strain>
    </source>
</reference>
<organism evidence="13 14">
    <name type="scientific">Nocardia asteroides NBRC 15531</name>
    <dbReference type="NCBI Taxonomy" id="1110697"/>
    <lineage>
        <taxon>Bacteria</taxon>
        <taxon>Bacillati</taxon>
        <taxon>Actinomycetota</taxon>
        <taxon>Actinomycetes</taxon>
        <taxon>Mycobacteriales</taxon>
        <taxon>Nocardiaceae</taxon>
        <taxon>Nocardia</taxon>
    </lineage>
</organism>
<dbReference type="Gene3D" id="1.10.10.990">
    <property type="match status" value="1"/>
</dbReference>
<dbReference type="PANTHER" id="PTHR30591">
    <property type="entry name" value="RECBCD ENZYME SUBUNIT RECC"/>
    <property type="match status" value="1"/>
</dbReference>
<keyword evidence="2 10" id="KW-0547">Nucleotide-binding</keyword>
<evidence type="ECO:0000256" key="8">
    <source>
        <dbReference type="ARBA" id="ARBA00023125"/>
    </source>
</evidence>
<dbReference type="InterPro" id="IPR011335">
    <property type="entry name" value="Restrct_endonuc-II-like"/>
</dbReference>
<dbReference type="SUPFAM" id="SSF52540">
    <property type="entry name" value="P-loop containing nucleoside triphosphate hydrolases"/>
    <property type="match status" value="2"/>
</dbReference>
<evidence type="ECO:0000256" key="1">
    <source>
        <dbReference type="ARBA" id="ARBA00022722"/>
    </source>
</evidence>
<accession>U5EGW2</accession>
<dbReference type="Gene3D" id="3.40.50.10930">
    <property type="match status" value="1"/>
</dbReference>
<comment type="function">
    <text evidence="10">A helicase/nuclease that prepares dsDNA breaks (DSB) for recombinational DNA repair. Binds to DSBs and unwinds DNA via a highly rapid and processive ATP-dependent bidirectional helicase activity. Unwinds dsDNA until it encounters a Chi (crossover hotspot instigator) sequence from the 3' direction. Cuts ssDNA a few nucleotides 3' to the Chi site. The properties and activities of the enzyme are changed at Chi. The Chi-altered holoenzyme produces a long 3'-ssDNA overhang and facilitates RecA-binding to the ssDNA for homologous DNA recombination and repair. Holoenzyme degrades any linearized DNA that is unable to undergo homologous recombination. In the holoenzyme this subunit recognizes the wild-type Chi sequence, and when added to isolated RecB increases its ATP-dependent helicase processivity.</text>
</comment>
<keyword evidence="4 10" id="KW-0378">Hydrolase</keyword>
<sequence>MPLHLHRAERADALADGLGTVLAAPQADPFAAEVVAVPAKGIERWLAQRLSGVLGVAGTGDGIAANIAFPAPAALVAEVLAAATGVAPADDPWAGQRVVWTLLRVLDEVVDQPWAAVLARHLGLPGAGHRIGRRYATAAHLAALFESYTAQRPRLLLDWAAGADTDGAGGPVPADLAWQPQLWRALRAAIGSPSPAERLTAACARLRAEPDSVDLPARLSLFGLTRLPADQLAVLTALAEHRDVHLWLAHPSPAMWTALSAASRDEHAGDTGARSDDTDRGDHQSATDRTDHLSGAAALATDRVDSRPGAAAFATDRADQHSGMTGSTHDRADEQSAAAVLPDIAEAVRGERGATMPRSADDSADLVRHPLLAGLARDVRELQHRLNPLLHSETHLSGTPLPGSLLGAVQSALRDDRVPAAGAVADGTVEIHACHGPARQVEVLRDLLLTTFAADPTLQPRDVLVMCPDVEAYAPLVRAAFGQRGTGAVDLPAEGEHPAHQLRVRLADRGRAVTNPMLAVVIALLELADGRVTVTQVLELAASETVRRRCGFDDDAVERLREWAAESGARWGIGSRQREAFGLAEFAQNTLNAAVDRILLGVTADESGDDWLDLALPLDDVDSNDVDLAGRFAEFVDRLAVCLRDLRGPRPAAEWTAVLLRAVDLLTDVPDAQSWIRAEARREIVAATEHAGSTPLRLADVAVLLTGRLAGGPGRANFRTGELTVCTLVPMRSVPHRVVILLGLDDDVFPRPGSVDGDDLLARDPLVGERDARSEDRQLLLDAIMAARDQLLILHTGADPVTGASRPPAVPVAELLDVLAAHVGPAALGAVHQRHPLQSFDRRNFASERPRSFDTVALAGARAAARPARPRPPLLSEPLAPAPPSDVALAELIAFAEHPVRAFLWQRLGLRVPEEAEDIAEQLPIELDGLAKWDLGERMLSARLTGADPAALRAAEWRRGTLPPFAFGAAVLDEVEGTVDTIVRTALPDYEAAPRAVDIAIDLGNGRTLAGTVPEVRGETLVRTTYSRLAPKHRLAAWVSLLALAATEDRSWRAISTGRGQFRSRPVARSVIVAPEAPAALAVLRDLVRLRDEGLCEPLPVAPAATATYAERRFRGDSVADALLAAEHAFDGGPNGPDKFGDHTDRYLRYVWGRAPRFDRVAAAAARAGEPESTRFGAVARRWWAPLLAAESQGQP</sequence>
<evidence type="ECO:0000256" key="9">
    <source>
        <dbReference type="ARBA" id="ARBA00023204"/>
    </source>
</evidence>
<dbReference type="GO" id="GO:0000724">
    <property type="term" value="P:double-strand break repair via homologous recombination"/>
    <property type="evidence" value="ECO:0007669"/>
    <property type="project" value="UniProtKB-UniRule"/>
</dbReference>
<comment type="miscellaneous">
    <text evidence="10">In the RecBCD complex, RecB has a slow 3'-5' helicase, an exonuclease activity and loads RecA onto ssDNA, RecD has a fast 5'-3' helicase activity, while RecC stimulates the ATPase and processivity of the RecB helicase and contributes to recognition of the Chi site.</text>
</comment>
<evidence type="ECO:0000256" key="10">
    <source>
        <dbReference type="HAMAP-Rule" id="MF_01486"/>
    </source>
</evidence>
<dbReference type="NCBIfam" id="TIGR01450">
    <property type="entry name" value="recC"/>
    <property type="match status" value="1"/>
</dbReference>
<feature type="domain" description="RecC C-terminal" evidence="12">
    <location>
        <begin position="885"/>
        <end position="1113"/>
    </location>
</feature>
<dbReference type="HAMAP" id="MF_01486">
    <property type="entry name" value="RecC"/>
    <property type="match status" value="1"/>
</dbReference>
<gene>
    <name evidence="10 13" type="primary">recC</name>
    <name evidence="13" type="ORF">NCAST_32_00950</name>
</gene>
<keyword evidence="14" id="KW-1185">Reference proteome</keyword>
<name>U5EGW2_NOCAS</name>
<dbReference type="InterPro" id="IPR027417">
    <property type="entry name" value="P-loop_NTPase"/>
</dbReference>
<evidence type="ECO:0000256" key="6">
    <source>
        <dbReference type="ARBA" id="ARBA00022839"/>
    </source>
</evidence>
<comment type="similarity">
    <text evidence="10">Belongs to the RecC family.</text>
</comment>
<protein>
    <recommendedName>
        <fullName evidence="10">RecBCD enzyme subunit RecC</fullName>
    </recommendedName>
    <alternativeName>
        <fullName evidence="10">Exonuclease V subunit RecC</fullName>
        <shortName evidence="10">ExoV subunit RecC</shortName>
    </alternativeName>
    <alternativeName>
        <fullName evidence="10">Helicase/nuclease RecBCD subunit RecC</fullName>
    </alternativeName>
</protein>
<dbReference type="InterPro" id="IPR041500">
    <property type="entry name" value="RecC_C"/>
</dbReference>
<evidence type="ECO:0000256" key="7">
    <source>
        <dbReference type="ARBA" id="ARBA00022840"/>
    </source>
</evidence>
<comment type="subunit">
    <text evidence="10">Heterotrimer of RecB, RecC and RecD. All subunits contribute to DNA-binding.</text>
</comment>
<keyword evidence="8 10" id="KW-0238">DNA-binding</keyword>
<keyword evidence="7 10" id="KW-0067">ATP-binding</keyword>
<dbReference type="SUPFAM" id="SSF52980">
    <property type="entry name" value="Restriction endonuclease-like"/>
    <property type="match status" value="1"/>
</dbReference>
<dbReference type="GO" id="GO:0003677">
    <property type="term" value="F:DNA binding"/>
    <property type="evidence" value="ECO:0007669"/>
    <property type="project" value="UniProtKB-UniRule"/>
</dbReference>
<dbReference type="Gene3D" id="3.40.50.300">
    <property type="entry name" value="P-loop containing nucleotide triphosphate hydrolases"/>
    <property type="match status" value="2"/>
</dbReference>
<proteinExistence type="inferred from homology"/>
<evidence type="ECO:0000256" key="5">
    <source>
        <dbReference type="ARBA" id="ARBA00022806"/>
    </source>
</evidence>
<feature type="compositionally biased region" description="Basic and acidic residues" evidence="11">
    <location>
        <begin position="263"/>
        <end position="292"/>
    </location>
</feature>
<dbReference type="GO" id="GO:0009338">
    <property type="term" value="C:exodeoxyribonuclease V complex"/>
    <property type="evidence" value="ECO:0007669"/>
    <property type="project" value="InterPro"/>
</dbReference>
<keyword evidence="6 10" id="KW-0269">Exonuclease</keyword>
<keyword evidence="9 10" id="KW-0234">DNA repair</keyword>
<dbReference type="GO" id="GO:0003678">
    <property type="term" value="F:DNA helicase activity"/>
    <property type="evidence" value="ECO:0007669"/>
    <property type="project" value="UniProtKB-UniRule"/>
</dbReference>
<dbReference type="OrthoDB" id="9762834at2"/>
<evidence type="ECO:0000256" key="11">
    <source>
        <dbReference type="SAM" id="MobiDB-lite"/>
    </source>
</evidence>
<dbReference type="Pfam" id="PF04257">
    <property type="entry name" value="Exonuc_V_gamma"/>
    <property type="match status" value="1"/>
</dbReference>
<evidence type="ECO:0000313" key="13">
    <source>
        <dbReference type="EMBL" id="GAD85613.1"/>
    </source>
</evidence>
<keyword evidence="3 10" id="KW-0227">DNA damage</keyword>
<dbReference type="RefSeq" id="WP_019047610.1">
    <property type="nucleotide sequence ID" value="NZ_BAFO02000032.1"/>
</dbReference>
<dbReference type="AlphaFoldDB" id="U5EGW2"/>
<dbReference type="EMBL" id="BAFO02000032">
    <property type="protein sequence ID" value="GAD85613.1"/>
    <property type="molecule type" value="Genomic_DNA"/>
</dbReference>
<dbReference type="PIRSF" id="PIRSF000980">
    <property type="entry name" value="RecC"/>
    <property type="match status" value="1"/>
</dbReference>
<dbReference type="GO" id="GO:0008854">
    <property type="term" value="F:exodeoxyribonuclease V activity"/>
    <property type="evidence" value="ECO:0007669"/>
    <property type="project" value="InterPro"/>
</dbReference>
<evidence type="ECO:0000256" key="2">
    <source>
        <dbReference type="ARBA" id="ARBA00022741"/>
    </source>
</evidence>
<dbReference type="InterPro" id="IPR006697">
    <property type="entry name" value="RecC"/>
</dbReference>
<evidence type="ECO:0000256" key="3">
    <source>
        <dbReference type="ARBA" id="ARBA00022763"/>
    </source>
</evidence>
<feature type="region of interest" description="Disordered" evidence="11">
    <location>
        <begin position="261"/>
        <end position="335"/>
    </location>
</feature>
<dbReference type="STRING" id="1824.SAMN05444423_109154"/>
<dbReference type="Proteomes" id="UP000017048">
    <property type="component" value="Unassembled WGS sequence"/>
</dbReference>
<evidence type="ECO:0000259" key="12">
    <source>
        <dbReference type="Pfam" id="PF17946"/>
    </source>
</evidence>
<dbReference type="GeneID" id="91518026"/>
<dbReference type="Pfam" id="PF17946">
    <property type="entry name" value="RecC_C"/>
    <property type="match status" value="1"/>
</dbReference>
<dbReference type="eggNOG" id="COG1330">
    <property type="taxonomic scope" value="Bacteria"/>
</dbReference>
<dbReference type="Gene3D" id="1.10.10.160">
    <property type="match status" value="1"/>
</dbReference>
<keyword evidence="1 10" id="KW-0540">Nuclease</keyword>
<dbReference type="PANTHER" id="PTHR30591:SF1">
    <property type="entry name" value="RECBCD ENZYME SUBUNIT RECC"/>
    <property type="match status" value="1"/>
</dbReference>
<evidence type="ECO:0000313" key="14">
    <source>
        <dbReference type="Proteomes" id="UP000017048"/>
    </source>
</evidence>